<dbReference type="Gramene" id="evm.model.03.2026">
    <property type="protein sequence ID" value="cds.evm.model.03.2026"/>
    <property type="gene ID" value="evm.TU.03.2026"/>
</dbReference>
<proteinExistence type="predicted"/>
<sequence>MTEVKIESIDTEITESKIESLSSSMVVIEEKIDDLIEASKNPNHGDNNNVIYLQAQLGRDLADIMGPASDYPNKVIYLRGVTILATNHDLLMVFSTMPIDWKQSYIYHIGSDSVGHY</sequence>
<reference evidence="1" key="1">
    <citation type="submission" date="2018-11" db="EMBL/GenBank/DDBJ databases">
        <authorList>
            <person name="Grassa J C."/>
        </authorList>
    </citation>
    <scope>NUCLEOTIDE SEQUENCE [LARGE SCALE GENOMIC DNA]</scope>
</reference>
<dbReference type="EMBL" id="UZAU01000353">
    <property type="status" value="NOT_ANNOTATED_CDS"/>
    <property type="molecule type" value="Genomic_DNA"/>
</dbReference>
<accession>A0A803P7L1</accession>
<protein>
    <submittedName>
        <fullName evidence="1">Uncharacterized protein</fullName>
    </submittedName>
</protein>
<name>A0A803P7L1_CANSA</name>
<reference evidence="1" key="2">
    <citation type="submission" date="2021-03" db="UniProtKB">
        <authorList>
            <consortium name="EnsemblPlants"/>
        </authorList>
    </citation>
    <scope>IDENTIFICATION</scope>
</reference>
<keyword evidence="2" id="KW-1185">Reference proteome</keyword>
<organism evidence="1 2">
    <name type="scientific">Cannabis sativa</name>
    <name type="common">Hemp</name>
    <name type="synonym">Marijuana</name>
    <dbReference type="NCBI Taxonomy" id="3483"/>
    <lineage>
        <taxon>Eukaryota</taxon>
        <taxon>Viridiplantae</taxon>
        <taxon>Streptophyta</taxon>
        <taxon>Embryophyta</taxon>
        <taxon>Tracheophyta</taxon>
        <taxon>Spermatophyta</taxon>
        <taxon>Magnoliopsida</taxon>
        <taxon>eudicotyledons</taxon>
        <taxon>Gunneridae</taxon>
        <taxon>Pentapetalae</taxon>
        <taxon>rosids</taxon>
        <taxon>fabids</taxon>
        <taxon>Rosales</taxon>
        <taxon>Cannabaceae</taxon>
        <taxon>Cannabis</taxon>
    </lineage>
</organism>
<dbReference type="Proteomes" id="UP000596661">
    <property type="component" value="Chromosome 3"/>
</dbReference>
<evidence type="ECO:0000313" key="2">
    <source>
        <dbReference type="Proteomes" id="UP000596661"/>
    </source>
</evidence>
<dbReference type="EnsemblPlants" id="evm.model.03.2026">
    <property type="protein sequence ID" value="cds.evm.model.03.2026"/>
    <property type="gene ID" value="evm.TU.03.2026"/>
</dbReference>
<dbReference type="AlphaFoldDB" id="A0A803P7L1"/>
<evidence type="ECO:0000313" key="1">
    <source>
        <dbReference type="EnsemblPlants" id="cds.evm.model.03.2026"/>
    </source>
</evidence>